<proteinExistence type="predicted"/>
<keyword evidence="2" id="KW-1185">Reference proteome</keyword>
<evidence type="ECO:0000313" key="2">
    <source>
        <dbReference type="Proteomes" id="UP000033423"/>
    </source>
</evidence>
<sequence length="78" mass="8786">MLVLGQIHNSCLYKTATVKRILKYSNTTKHTPAYVLSESSETGRLVLLADCSRWLKYWYPRSIATLPPALTPSTFGIL</sequence>
<dbReference type="Proteomes" id="UP000033423">
    <property type="component" value="Unassembled WGS sequence"/>
</dbReference>
<dbReference type="AlphaFoldDB" id="A0A0F3GY75"/>
<dbReference type="EMBL" id="LACI01000916">
    <property type="protein sequence ID" value="KJU85668.1"/>
    <property type="molecule type" value="Genomic_DNA"/>
</dbReference>
<reference evidence="1 2" key="1">
    <citation type="submission" date="2015-02" db="EMBL/GenBank/DDBJ databases">
        <title>Single-cell genomics of uncultivated deep-branching MTB reveals a conserved set of magnetosome genes.</title>
        <authorList>
            <person name="Kolinko S."/>
            <person name="Richter M."/>
            <person name="Glockner F.O."/>
            <person name="Brachmann A."/>
            <person name="Schuler D."/>
        </authorList>
    </citation>
    <scope>NUCLEOTIDE SEQUENCE [LARGE SCALE GENOMIC DNA]</scope>
    <source>
        <strain evidence="1">TM-1</strain>
    </source>
</reference>
<gene>
    <name evidence="1" type="ORF">MBAV_002136</name>
</gene>
<evidence type="ECO:0000313" key="1">
    <source>
        <dbReference type="EMBL" id="KJU85668.1"/>
    </source>
</evidence>
<protein>
    <submittedName>
        <fullName evidence="1">Uncharacterized protein</fullName>
    </submittedName>
</protein>
<accession>A0A0F3GY75</accession>
<comment type="caution">
    <text evidence="1">The sequence shown here is derived from an EMBL/GenBank/DDBJ whole genome shotgun (WGS) entry which is preliminary data.</text>
</comment>
<name>A0A0F3GY75_9BACT</name>
<organism evidence="1 2">
    <name type="scientific">Candidatus Magnetobacterium bavaricum</name>
    <dbReference type="NCBI Taxonomy" id="29290"/>
    <lineage>
        <taxon>Bacteria</taxon>
        <taxon>Pseudomonadati</taxon>
        <taxon>Nitrospirota</taxon>
        <taxon>Thermodesulfovibrionia</taxon>
        <taxon>Thermodesulfovibrionales</taxon>
        <taxon>Candidatus Magnetobacteriaceae</taxon>
        <taxon>Candidatus Magnetobacterium</taxon>
    </lineage>
</organism>